<evidence type="ECO:0000313" key="2">
    <source>
        <dbReference type="EMBL" id="WQQ27253.1"/>
    </source>
</evidence>
<name>A0ABZ0ZSE0_9ACTN</name>
<keyword evidence="3" id="KW-1185">Reference proteome</keyword>
<feature type="transmembrane region" description="Helical" evidence="1">
    <location>
        <begin position="144"/>
        <end position="162"/>
    </location>
</feature>
<dbReference type="RefSeq" id="WP_322937837.1">
    <property type="nucleotide sequence ID" value="NZ_CP141059.1"/>
</dbReference>
<organism evidence="2 3">
    <name type="scientific">Nocardioides bizhenqiangii</name>
    <dbReference type="NCBI Taxonomy" id="3095076"/>
    <lineage>
        <taxon>Bacteria</taxon>
        <taxon>Bacillati</taxon>
        <taxon>Actinomycetota</taxon>
        <taxon>Actinomycetes</taxon>
        <taxon>Propionibacteriales</taxon>
        <taxon>Nocardioidaceae</taxon>
        <taxon>Nocardioides</taxon>
    </lineage>
</organism>
<accession>A0ABZ0ZSE0</accession>
<evidence type="ECO:0000256" key="1">
    <source>
        <dbReference type="SAM" id="Phobius"/>
    </source>
</evidence>
<keyword evidence="1" id="KW-0472">Membrane</keyword>
<gene>
    <name evidence="2" type="ORF">SHK19_03265</name>
</gene>
<dbReference type="Pfam" id="PF08592">
    <property type="entry name" value="Anthrone_oxy"/>
    <property type="match status" value="1"/>
</dbReference>
<dbReference type="InterPro" id="IPR013901">
    <property type="entry name" value="Anthrone_oxy"/>
</dbReference>
<evidence type="ECO:0000313" key="3">
    <source>
        <dbReference type="Proteomes" id="UP001327225"/>
    </source>
</evidence>
<keyword evidence="1" id="KW-0812">Transmembrane</keyword>
<feature type="transmembrane region" description="Helical" evidence="1">
    <location>
        <begin position="58"/>
        <end position="77"/>
    </location>
</feature>
<dbReference type="EMBL" id="CP141059">
    <property type="protein sequence ID" value="WQQ27253.1"/>
    <property type="molecule type" value="Genomic_DNA"/>
</dbReference>
<keyword evidence="1" id="KW-1133">Transmembrane helix</keyword>
<reference evidence="3" key="1">
    <citation type="submission" date="2023-12" db="EMBL/GenBank/DDBJ databases">
        <title>Novel species in genus Nocardioides.</title>
        <authorList>
            <person name="Zhou H."/>
        </authorList>
    </citation>
    <scope>NUCLEOTIDE SEQUENCE [LARGE SCALE GENOMIC DNA]</scope>
    <source>
        <strain evidence="3">HM61</strain>
    </source>
</reference>
<feature type="transmembrane region" description="Helical" evidence="1">
    <location>
        <begin position="83"/>
        <end position="104"/>
    </location>
</feature>
<feature type="transmembrane region" description="Helical" evidence="1">
    <location>
        <begin position="6"/>
        <end position="28"/>
    </location>
</feature>
<dbReference type="Proteomes" id="UP001327225">
    <property type="component" value="Chromosome"/>
</dbReference>
<proteinExistence type="predicted"/>
<protein>
    <submittedName>
        <fullName evidence="2">DUF1772 domain-containing protein</fullName>
    </submittedName>
</protein>
<sequence length="166" mass="17553">MNETLQLTALVAATITMGLSAGVFLLYAHTIMPGLKTTDDRTFVVAFGAIDRAIINPVFMVSAFFGALVFTTAAALLQLDEEAFGWIAAALVLYAALVGITVRVHLPRNDALKAAVAEGEPDDPAATRSAFGEATWVRWNWVRVALNLSAFGLLCWALVVAGDAAG</sequence>